<dbReference type="GeneID" id="93262666"/>
<gene>
    <name evidence="2" type="ORF">NCTC10529_01385</name>
</gene>
<reference evidence="2 3" key="1">
    <citation type="submission" date="2018-06" db="EMBL/GenBank/DDBJ databases">
        <authorList>
            <consortium name="Pathogen Informatics"/>
            <person name="Doyle S."/>
        </authorList>
    </citation>
    <scope>NUCLEOTIDE SEQUENCE [LARGE SCALE GENOMIC DNA]</scope>
    <source>
        <strain evidence="2 3">NCTC10529</strain>
    </source>
</reference>
<dbReference type="RefSeq" id="WP_081353484.1">
    <property type="nucleotide sequence ID" value="NZ_CP091518.1"/>
</dbReference>
<sequence length="224" mass="25259">MSIYFDYGVQTFFDDTIHSTIPDGAVLITTEQHQHLLSAINRGAKVGRDLTIYEKPSANHIWQPDTETWQINAQRQAEQHAQNQATAWDNIKQMRYHNTHSGVFVPSVGKWFHTDDASRIQYVALQTMPQMPSSLQWKTMDNHFVPMNKALLSEILGAMMLHETADFANAEQHRAAMLASDNPLDYDFSGGWQEIYSGFNSTGQGDNARRVRVVHKGVGNAVLG</sequence>
<accession>A0AAX2J5B4</accession>
<dbReference type="Pfam" id="PF14301">
    <property type="entry name" value="DUF4376"/>
    <property type="match status" value="1"/>
</dbReference>
<feature type="domain" description="DUF4376" evidence="1">
    <location>
        <begin position="83"/>
        <end position="188"/>
    </location>
</feature>
<name>A0AAX2J5B4_KINKI</name>
<dbReference type="Proteomes" id="UP000248598">
    <property type="component" value="Chromosome 1"/>
</dbReference>
<protein>
    <recommendedName>
        <fullName evidence="1">DUF4376 domain-containing protein</fullName>
    </recommendedName>
</protein>
<organism evidence="2 3">
    <name type="scientific">Kingella kingae</name>
    <dbReference type="NCBI Taxonomy" id="504"/>
    <lineage>
        <taxon>Bacteria</taxon>
        <taxon>Pseudomonadati</taxon>
        <taxon>Pseudomonadota</taxon>
        <taxon>Betaproteobacteria</taxon>
        <taxon>Neisseriales</taxon>
        <taxon>Neisseriaceae</taxon>
        <taxon>Kingella</taxon>
    </lineage>
</organism>
<proteinExistence type="predicted"/>
<dbReference type="EMBL" id="LS483426">
    <property type="protein sequence ID" value="SQH25189.1"/>
    <property type="molecule type" value="Genomic_DNA"/>
</dbReference>
<evidence type="ECO:0000313" key="2">
    <source>
        <dbReference type="EMBL" id="SQH25189.1"/>
    </source>
</evidence>
<dbReference type="InterPro" id="IPR025484">
    <property type="entry name" value="DUF4376"/>
</dbReference>
<dbReference type="AlphaFoldDB" id="A0AAX2J5B4"/>
<evidence type="ECO:0000259" key="1">
    <source>
        <dbReference type="Pfam" id="PF14301"/>
    </source>
</evidence>
<evidence type="ECO:0000313" key="3">
    <source>
        <dbReference type="Proteomes" id="UP000248598"/>
    </source>
</evidence>